<name>A0A1M6WGJ3_PSETH</name>
<accession>A0A1M6WGJ3</accession>
<dbReference type="Proteomes" id="UP000184363">
    <property type="component" value="Unassembled WGS sequence"/>
</dbReference>
<feature type="domain" description="HTH marR-type" evidence="1">
    <location>
        <begin position="3"/>
        <end position="141"/>
    </location>
</feature>
<dbReference type="InterPro" id="IPR036388">
    <property type="entry name" value="WH-like_DNA-bd_sf"/>
</dbReference>
<dbReference type="InterPro" id="IPR000835">
    <property type="entry name" value="HTH_MarR-typ"/>
</dbReference>
<dbReference type="SUPFAM" id="SSF46785">
    <property type="entry name" value="Winged helix' DNA-binding domain"/>
    <property type="match status" value="1"/>
</dbReference>
<proteinExistence type="predicted"/>
<evidence type="ECO:0000313" key="2">
    <source>
        <dbReference type="EMBL" id="SHK92769.1"/>
    </source>
</evidence>
<evidence type="ECO:0000313" key="3">
    <source>
        <dbReference type="Proteomes" id="UP000184363"/>
    </source>
</evidence>
<dbReference type="RefSeq" id="WP_073458404.1">
    <property type="nucleotide sequence ID" value="NZ_CALGVN010000014.1"/>
</dbReference>
<dbReference type="PROSITE" id="PS50995">
    <property type="entry name" value="HTH_MARR_2"/>
    <property type="match status" value="1"/>
</dbReference>
<dbReference type="PRINTS" id="PR00598">
    <property type="entry name" value="HTHMARR"/>
</dbReference>
<dbReference type="Pfam" id="PF12802">
    <property type="entry name" value="MarR_2"/>
    <property type="match status" value="1"/>
</dbReference>
<dbReference type="GO" id="GO:0003700">
    <property type="term" value="F:DNA-binding transcription factor activity"/>
    <property type="evidence" value="ECO:0007669"/>
    <property type="project" value="InterPro"/>
</dbReference>
<reference evidence="2 3" key="1">
    <citation type="submission" date="2016-11" db="EMBL/GenBank/DDBJ databases">
        <authorList>
            <person name="Jaros S."/>
            <person name="Januszkiewicz K."/>
            <person name="Wedrychowicz H."/>
        </authorList>
    </citation>
    <scope>NUCLEOTIDE SEQUENCE [LARGE SCALE GENOMIC DNA]</scope>
    <source>
        <strain evidence="2 3">DSM 43832</strain>
    </source>
</reference>
<keyword evidence="2" id="KW-0238">DNA-binding</keyword>
<dbReference type="PANTHER" id="PTHR33164">
    <property type="entry name" value="TRANSCRIPTIONAL REGULATOR, MARR FAMILY"/>
    <property type="match status" value="1"/>
</dbReference>
<dbReference type="InterPro" id="IPR039422">
    <property type="entry name" value="MarR/SlyA-like"/>
</dbReference>
<dbReference type="InterPro" id="IPR036390">
    <property type="entry name" value="WH_DNA-bd_sf"/>
</dbReference>
<dbReference type="GO" id="GO:0003677">
    <property type="term" value="F:DNA binding"/>
    <property type="evidence" value="ECO:0007669"/>
    <property type="project" value="UniProtKB-KW"/>
</dbReference>
<evidence type="ECO:0000259" key="1">
    <source>
        <dbReference type="PROSITE" id="PS50995"/>
    </source>
</evidence>
<dbReference type="EMBL" id="FRAP01000014">
    <property type="protein sequence ID" value="SHK92769.1"/>
    <property type="molecule type" value="Genomic_DNA"/>
</dbReference>
<organism evidence="2 3">
    <name type="scientific">Pseudonocardia thermophila</name>
    <dbReference type="NCBI Taxonomy" id="1848"/>
    <lineage>
        <taxon>Bacteria</taxon>
        <taxon>Bacillati</taxon>
        <taxon>Actinomycetota</taxon>
        <taxon>Actinomycetes</taxon>
        <taxon>Pseudonocardiales</taxon>
        <taxon>Pseudonocardiaceae</taxon>
        <taxon>Pseudonocardia</taxon>
    </lineage>
</organism>
<dbReference type="STRING" id="1848.SAMN05443637_114159"/>
<keyword evidence="3" id="KW-1185">Reference proteome</keyword>
<dbReference type="AlphaFoldDB" id="A0A1M6WGJ3"/>
<dbReference type="SMART" id="SM00347">
    <property type="entry name" value="HTH_MARR"/>
    <property type="match status" value="1"/>
</dbReference>
<sequence>MPHEDVLPALEEELAAFWRRSRAAGREAARELHPELDPAVFPLISVLGRRGPLRMSELGARLILDKSTVSRQVDTAERLGLVRRSVDPSDARARLVELTETGRERLDAVQARRRAAWNRALSQWSREDVVTLTRLLAKLGESGIA</sequence>
<dbReference type="GO" id="GO:0006950">
    <property type="term" value="P:response to stress"/>
    <property type="evidence" value="ECO:0007669"/>
    <property type="project" value="TreeGrafter"/>
</dbReference>
<dbReference type="PANTHER" id="PTHR33164:SF57">
    <property type="entry name" value="MARR-FAMILY TRANSCRIPTIONAL REGULATOR"/>
    <property type="match status" value="1"/>
</dbReference>
<dbReference type="Gene3D" id="1.10.10.10">
    <property type="entry name" value="Winged helix-like DNA-binding domain superfamily/Winged helix DNA-binding domain"/>
    <property type="match status" value="1"/>
</dbReference>
<gene>
    <name evidence="2" type="ORF">SAMN05443637_114159</name>
</gene>
<protein>
    <submittedName>
        <fullName evidence="2">DNA-binding transcriptional regulator, MarR family</fullName>
    </submittedName>
</protein>